<organism evidence="2 3">
    <name type="scientific">Paracoccus lichenicola</name>
    <dbReference type="NCBI Taxonomy" id="2665644"/>
    <lineage>
        <taxon>Bacteria</taxon>
        <taxon>Pseudomonadati</taxon>
        <taxon>Pseudomonadota</taxon>
        <taxon>Alphaproteobacteria</taxon>
        <taxon>Rhodobacterales</taxon>
        <taxon>Paracoccaceae</taxon>
        <taxon>Paracoccus</taxon>
    </lineage>
</organism>
<feature type="transmembrane region" description="Helical" evidence="1">
    <location>
        <begin position="36"/>
        <end position="58"/>
    </location>
</feature>
<evidence type="ECO:0000313" key="3">
    <source>
        <dbReference type="Proteomes" id="UP000481417"/>
    </source>
</evidence>
<keyword evidence="1" id="KW-0472">Membrane</keyword>
<dbReference type="EMBL" id="WMBT01000001">
    <property type="protein sequence ID" value="MTD99194.1"/>
    <property type="molecule type" value="Genomic_DNA"/>
</dbReference>
<keyword evidence="1" id="KW-1133">Transmembrane helix</keyword>
<gene>
    <name evidence="2" type="ORF">GIY56_02705</name>
</gene>
<proteinExistence type="predicted"/>
<feature type="transmembrane region" description="Helical" evidence="1">
    <location>
        <begin position="7"/>
        <end position="30"/>
    </location>
</feature>
<keyword evidence="3" id="KW-1185">Reference proteome</keyword>
<evidence type="ECO:0000256" key="1">
    <source>
        <dbReference type="SAM" id="Phobius"/>
    </source>
</evidence>
<dbReference type="AlphaFoldDB" id="A0A6L6HM74"/>
<evidence type="ECO:0000313" key="2">
    <source>
        <dbReference type="EMBL" id="MTD99194.1"/>
    </source>
</evidence>
<accession>A0A6L6HM74</accession>
<name>A0A6L6HM74_9RHOB</name>
<comment type="caution">
    <text evidence="2">The sequence shown here is derived from an EMBL/GenBank/DDBJ whole genome shotgun (WGS) entry which is preliminary data.</text>
</comment>
<keyword evidence="1" id="KW-0812">Transmembrane</keyword>
<reference evidence="2 3" key="1">
    <citation type="submission" date="2019-11" db="EMBL/GenBank/DDBJ databases">
        <authorList>
            <person name="Lang L."/>
        </authorList>
    </citation>
    <scope>NUCLEOTIDE SEQUENCE [LARGE SCALE GENOMIC DNA]</scope>
    <source>
        <strain evidence="2 3">YIM 132242</strain>
    </source>
</reference>
<sequence>MIMHLRLFLIHIWVASIGGAVVIAGLTMGYVTAATFIWGAVLGLVLGIPAALLNWVYLRPNRSREIGWTWPVARKIRAAAKQHPSTR</sequence>
<protein>
    <submittedName>
        <fullName evidence="2">Uncharacterized protein</fullName>
    </submittedName>
</protein>
<dbReference type="Proteomes" id="UP000481417">
    <property type="component" value="Unassembled WGS sequence"/>
</dbReference>